<name>A0A3B0BQ39_9BACL</name>
<keyword evidence="5" id="KW-0055">Arginine biosynthesis</keyword>
<evidence type="ECO:0000256" key="4">
    <source>
        <dbReference type="ARBA" id="ARBA00022898"/>
    </source>
</evidence>
<comment type="catalytic activity">
    <reaction evidence="5">
        <text>N(2)-acetyl-L-ornithine + 2-oxoglutarate = N-acetyl-L-glutamate 5-semialdehyde + L-glutamate</text>
        <dbReference type="Rhea" id="RHEA:18049"/>
        <dbReference type="ChEBI" id="CHEBI:16810"/>
        <dbReference type="ChEBI" id="CHEBI:29123"/>
        <dbReference type="ChEBI" id="CHEBI:29985"/>
        <dbReference type="ChEBI" id="CHEBI:57805"/>
        <dbReference type="EC" id="2.6.1.11"/>
    </reaction>
</comment>
<keyword evidence="1 5" id="KW-0032">Aminotransferase</keyword>
<evidence type="ECO:0000313" key="7">
    <source>
        <dbReference type="Proteomes" id="UP000282311"/>
    </source>
</evidence>
<dbReference type="EMBL" id="RBAH01000025">
    <property type="protein sequence ID" value="RKN74147.1"/>
    <property type="molecule type" value="Genomic_DNA"/>
</dbReference>
<evidence type="ECO:0000256" key="5">
    <source>
        <dbReference type="HAMAP-Rule" id="MF_01107"/>
    </source>
</evidence>
<comment type="subcellular location">
    <subcellularLocation>
        <location evidence="5">Cytoplasm</location>
    </subcellularLocation>
</comment>
<accession>A0A3B0BQ39</accession>
<dbReference type="NCBIfam" id="NF002325">
    <property type="entry name" value="PRK01278.1"/>
    <property type="match status" value="1"/>
</dbReference>
<dbReference type="PIRSF" id="PIRSF000521">
    <property type="entry name" value="Transaminase_4ab_Lys_Orn"/>
    <property type="match status" value="1"/>
</dbReference>
<organism evidence="6 7">
    <name type="scientific">Paenibacillus ginsengarvi</name>
    <dbReference type="NCBI Taxonomy" id="400777"/>
    <lineage>
        <taxon>Bacteria</taxon>
        <taxon>Bacillati</taxon>
        <taxon>Bacillota</taxon>
        <taxon>Bacilli</taxon>
        <taxon>Bacillales</taxon>
        <taxon>Paenibacillaceae</taxon>
        <taxon>Paenibacillus</taxon>
    </lineage>
</organism>
<dbReference type="GO" id="GO:0005737">
    <property type="term" value="C:cytoplasm"/>
    <property type="evidence" value="ECO:0007669"/>
    <property type="project" value="UniProtKB-SubCell"/>
</dbReference>
<keyword evidence="7" id="KW-1185">Reference proteome</keyword>
<dbReference type="GO" id="GO:0042802">
    <property type="term" value="F:identical protein binding"/>
    <property type="evidence" value="ECO:0007669"/>
    <property type="project" value="TreeGrafter"/>
</dbReference>
<evidence type="ECO:0000313" key="6">
    <source>
        <dbReference type="EMBL" id="RKN74147.1"/>
    </source>
</evidence>
<reference evidence="6 7" key="1">
    <citation type="journal article" date="2007" name="Int. J. Syst. Evol. Microbiol.">
        <title>Paenibacillus ginsengarvi sp. nov., isolated from soil from ginseng cultivation.</title>
        <authorList>
            <person name="Yoon M.H."/>
            <person name="Ten L.N."/>
            <person name="Im W.T."/>
        </authorList>
    </citation>
    <scope>NUCLEOTIDE SEQUENCE [LARGE SCALE GENOMIC DNA]</scope>
    <source>
        <strain evidence="6 7">KCTC 13059</strain>
    </source>
</reference>
<dbReference type="InterPro" id="IPR050103">
    <property type="entry name" value="Class-III_PLP-dep_AT"/>
</dbReference>
<keyword evidence="4 5" id="KW-0663">Pyridoxal phosphate</keyword>
<dbReference type="GO" id="GO:0006526">
    <property type="term" value="P:L-arginine biosynthetic process"/>
    <property type="evidence" value="ECO:0007669"/>
    <property type="project" value="UniProtKB-UniRule"/>
</dbReference>
<dbReference type="Pfam" id="PF00202">
    <property type="entry name" value="Aminotran_3"/>
    <property type="match status" value="1"/>
</dbReference>
<keyword evidence="3 5" id="KW-0808">Transferase</keyword>
<evidence type="ECO:0000256" key="3">
    <source>
        <dbReference type="ARBA" id="ARBA00022679"/>
    </source>
</evidence>
<comment type="similarity">
    <text evidence="5">Belongs to the class-III pyridoxal-phosphate-dependent aminotransferase family. ArgD subfamily.</text>
</comment>
<dbReference type="InterPro" id="IPR015421">
    <property type="entry name" value="PyrdxlP-dep_Trfase_major"/>
</dbReference>
<dbReference type="GO" id="GO:0030170">
    <property type="term" value="F:pyridoxal phosphate binding"/>
    <property type="evidence" value="ECO:0007669"/>
    <property type="project" value="InterPro"/>
</dbReference>
<proteinExistence type="inferred from homology"/>
<dbReference type="InterPro" id="IPR015424">
    <property type="entry name" value="PyrdxlP-dep_Trfase"/>
</dbReference>
<dbReference type="PROSITE" id="PS00600">
    <property type="entry name" value="AA_TRANSFER_CLASS_3"/>
    <property type="match status" value="1"/>
</dbReference>
<evidence type="ECO:0000256" key="2">
    <source>
        <dbReference type="ARBA" id="ARBA00022605"/>
    </source>
</evidence>
<dbReference type="Gene3D" id="3.90.1150.10">
    <property type="entry name" value="Aspartate Aminotransferase, domain 1"/>
    <property type="match status" value="1"/>
</dbReference>
<feature type="binding site" evidence="5">
    <location>
        <position position="297"/>
    </location>
    <ligand>
        <name>pyridoxal 5'-phosphate</name>
        <dbReference type="ChEBI" id="CHEBI:597326"/>
    </ligand>
</feature>
<feature type="modified residue" description="N6-(pyridoxal phosphate)lysine" evidence="5">
    <location>
        <position position="269"/>
    </location>
</feature>
<dbReference type="PANTHER" id="PTHR11986:SF79">
    <property type="entry name" value="ACETYLORNITHINE AMINOTRANSFERASE, MITOCHONDRIAL"/>
    <property type="match status" value="1"/>
</dbReference>
<dbReference type="NCBIfam" id="TIGR00707">
    <property type="entry name" value="argD"/>
    <property type="match status" value="1"/>
</dbReference>
<dbReference type="InterPro" id="IPR004636">
    <property type="entry name" value="AcOrn/SuccOrn_fam"/>
</dbReference>
<dbReference type="CDD" id="cd00610">
    <property type="entry name" value="OAT_like"/>
    <property type="match status" value="1"/>
</dbReference>
<evidence type="ECO:0000256" key="1">
    <source>
        <dbReference type="ARBA" id="ARBA00022576"/>
    </source>
</evidence>
<dbReference type="AlphaFoldDB" id="A0A3B0BQ39"/>
<comment type="subunit">
    <text evidence="5">Homodimer.</text>
</comment>
<comment type="miscellaneous">
    <text evidence="5">May also have succinyldiaminopimelate aminotransferase activity, thus carrying out the corresponding step in lysine biosynthesis.</text>
</comment>
<feature type="binding site" evidence="5">
    <location>
        <begin position="240"/>
        <end position="243"/>
    </location>
    <ligand>
        <name>pyridoxal 5'-phosphate</name>
        <dbReference type="ChEBI" id="CHEBI:597326"/>
    </ligand>
</feature>
<keyword evidence="5" id="KW-0963">Cytoplasm</keyword>
<dbReference type="Proteomes" id="UP000282311">
    <property type="component" value="Unassembled WGS sequence"/>
</dbReference>
<feature type="binding site" evidence="5">
    <location>
        <position position="158"/>
    </location>
    <ligand>
        <name>N(2)-acetyl-L-ornithine</name>
        <dbReference type="ChEBI" id="CHEBI:57805"/>
    </ligand>
</feature>
<keyword evidence="2 5" id="KW-0028">Amino-acid biosynthesis</keyword>
<dbReference type="OrthoDB" id="9807885at2"/>
<feature type="binding site" evidence="5">
    <location>
        <position position="155"/>
    </location>
    <ligand>
        <name>pyridoxal 5'-phosphate</name>
        <dbReference type="ChEBI" id="CHEBI:597326"/>
    </ligand>
</feature>
<comment type="caution">
    <text evidence="6">The sequence shown here is derived from an EMBL/GenBank/DDBJ whole genome shotgun (WGS) entry which is preliminary data.</text>
</comment>
<dbReference type="HAMAP" id="MF_01107">
    <property type="entry name" value="ArgD_aminotrans_3"/>
    <property type="match status" value="1"/>
</dbReference>
<dbReference type="RefSeq" id="WP_120750417.1">
    <property type="nucleotide sequence ID" value="NZ_RBAH01000025.1"/>
</dbReference>
<comment type="cofactor">
    <cofactor evidence="5">
        <name>pyridoxal 5'-phosphate</name>
        <dbReference type="ChEBI" id="CHEBI:597326"/>
    </cofactor>
    <text evidence="5">Binds 1 pyridoxal phosphate per subunit.</text>
</comment>
<dbReference type="SUPFAM" id="SSF53383">
    <property type="entry name" value="PLP-dependent transferases"/>
    <property type="match status" value="1"/>
</dbReference>
<dbReference type="InterPro" id="IPR049704">
    <property type="entry name" value="Aminotrans_3_PPA_site"/>
</dbReference>
<dbReference type="InterPro" id="IPR005814">
    <property type="entry name" value="Aminotrans_3"/>
</dbReference>
<dbReference type="UniPathway" id="UPA00068">
    <property type="reaction ID" value="UER00109"/>
</dbReference>
<dbReference type="FunFam" id="3.40.640.10:FF:000004">
    <property type="entry name" value="Acetylornithine aminotransferase"/>
    <property type="match status" value="1"/>
</dbReference>
<dbReference type="GO" id="GO:0003992">
    <property type="term" value="F:N2-acetyl-L-ornithine:2-oxoglutarate 5-aminotransferase activity"/>
    <property type="evidence" value="ECO:0007669"/>
    <property type="project" value="UniProtKB-UniRule"/>
</dbReference>
<comment type="caution">
    <text evidence="5">Lacks conserved residue(s) required for the propagation of feature annotation.</text>
</comment>
<comment type="pathway">
    <text evidence="5">Amino-acid biosynthesis; L-arginine biosynthesis; N(2)-acetyl-L-ornithine from L-glutamate: step 4/4.</text>
</comment>
<dbReference type="Gene3D" id="3.40.640.10">
    <property type="entry name" value="Type I PLP-dependent aspartate aminotransferase-like (Major domain)"/>
    <property type="match status" value="1"/>
</dbReference>
<feature type="binding site" evidence="5">
    <location>
        <begin position="123"/>
        <end position="124"/>
    </location>
    <ligand>
        <name>pyridoxal 5'-phosphate</name>
        <dbReference type="ChEBI" id="CHEBI:597326"/>
    </ligand>
</feature>
<protein>
    <recommendedName>
        <fullName evidence="5">Acetylornithine aminotransferase</fullName>
        <shortName evidence="5">ACOAT</shortName>
        <ecNumber evidence="5">2.6.1.11</ecNumber>
    </recommendedName>
</protein>
<gene>
    <name evidence="5" type="primary">argD</name>
    <name evidence="6" type="ORF">D7M11_27230</name>
</gene>
<dbReference type="PANTHER" id="PTHR11986">
    <property type="entry name" value="AMINOTRANSFERASE CLASS III"/>
    <property type="match status" value="1"/>
</dbReference>
<dbReference type="EC" id="2.6.1.11" evidence="5"/>
<dbReference type="InterPro" id="IPR015422">
    <property type="entry name" value="PyrdxlP-dep_Trfase_small"/>
</dbReference>
<sequence>MSNDLSTAASIGCAAEPHGGTAQWLAEAKQALLFTAVRPDVVMERGEGMYLWDTEGKRYLDFIGGWAVTCLGHSPAVIREALDRQAATLVNASPSFYNKPMIELAKRLTQLSGFDKAFFASTGAEANEGAIKLARKHGALNLGGAYEIVTTVNSFHGRTLATMSATGKSSWEALFAPKVPGFKHVPLNDAESLLAAVDERTCAIMLEPVQGEGGVHAADAGYLHTVRKLCDERGLMLIFDEVQTGLGRTGTMFAFEHDGIRPDVMTLGKGIGGGFPLSAMLTTSRFNLFEPGEQGGTYIGQPLAMAVGNAVVREIVERKLHEHAKEMGDYITRGLESLANAYGLSRIRGKGLLLAFDLPAPRGPELVAACMEAGLLINSPSPSTIRLMPPLIVSRSQADDMLALLSGAMDRLRAD</sequence>